<name>A0ABW6KM80_9ACTN</name>
<keyword evidence="8" id="KW-1185">Reference proteome</keyword>
<dbReference type="Pfam" id="PF00933">
    <property type="entry name" value="Glyco_hydro_3"/>
    <property type="match status" value="1"/>
</dbReference>
<protein>
    <recommendedName>
        <fullName evidence="3">beta-N-acetylhexosaminidase</fullName>
        <ecNumber evidence="3">3.2.1.52</ecNumber>
    </recommendedName>
</protein>
<dbReference type="PANTHER" id="PTHR30480">
    <property type="entry name" value="BETA-HEXOSAMINIDASE-RELATED"/>
    <property type="match status" value="1"/>
</dbReference>
<keyword evidence="4 7" id="KW-0378">Hydrolase</keyword>
<dbReference type="SUPFAM" id="SSF51445">
    <property type="entry name" value="(Trans)glycosidases"/>
    <property type="match status" value="1"/>
</dbReference>
<evidence type="ECO:0000313" key="8">
    <source>
        <dbReference type="Proteomes" id="UP001601197"/>
    </source>
</evidence>
<dbReference type="InterPro" id="IPR036962">
    <property type="entry name" value="Glyco_hydro_3_N_sf"/>
</dbReference>
<reference evidence="7 8" key="1">
    <citation type="submission" date="2024-10" db="EMBL/GenBank/DDBJ databases">
        <title>The Natural Products Discovery Center: Release of the First 8490 Sequenced Strains for Exploring Actinobacteria Biosynthetic Diversity.</title>
        <authorList>
            <person name="Kalkreuter E."/>
            <person name="Kautsar S.A."/>
            <person name="Yang D."/>
            <person name="Bader C.D."/>
            <person name="Teijaro C.N."/>
            <person name="Fluegel L."/>
            <person name="Davis C.M."/>
            <person name="Simpson J.R."/>
            <person name="Lauterbach L."/>
            <person name="Steele A.D."/>
            <person name="Gui C."/>
            <person name="Meng S."/>
            <person name="Li G."/>
            <person name="Viehrig K."/>
            <person name="Ye F."/>
            <person name="Su P."/>
            <person name="Kiefer A.F."/>
            <person name="Nichols A."/>
            <person name="Cepeda A.J."/>
            <person name="Yan W."/>
            <person name="Fan B."/>
            <person name="Jiang Y."/>
            <person name="Adhikari A."/>
            <person name="Zheng C.-J."/>
            <person name="Schuster L."/>
            <person name="Cowan T.M."/>
            <person name="Smanski M.J."/>
            <person name="Chevrette M.G."/>
            <person name="De Carvalho L.P.S."/>
            <person name="Shen B."/>
        </authorList>
    </citation>
    <scope>NUCLEOTIDE SEQUENCE [LARGE SCALE GENOMIC DNA]</scope>
    <source>
        <strain evidence="7 8">NPDC007147</strain>
    </source>
</reference>
<dbReference type="GO" id="GO:0016787">
    <property type="term" value="F:hydrolase activity"/>
    <property type="evidence" value="ECO:0007669"/>
    <property type="project" value="UniProtKB-KW"/>
</dbReference>
<dbReference type="InterPro" id="IPR017853">
    <property type="entry name" value="GH"/>
</dbReference>
<comment type="caution">
    <text evidence="7">The sequence shown here is derived from an EMBL/GenBank/DDBJ whole genome shotgun (WGS) entry which is preliminary data.</text>
</comment>
<dbReference type="RefSeq" id="WP_388343643.1">
    <property type="nucleotide sequence ID" value="NZ_JBIAFJ010000002.1"/>
</dbReference>
<dbReference type="EMBL" id="JBIAFJ010000002">
    <property type="protein sequence ID" value="MFE9168995.1"/>
    <property type="molecule type" value="Genomic_DNA"/>
</dbReference>
<evidence type="ECO:0000256" key="5">
    <source>
        <dbReference type="ARBA" id="ARBA00023295"/>
    </source>
</evidence>
<evidence type="ECO:0000256" key="3">
    <source>
        <dbReference type="ARBA" id="ARBA00012663"/>
    </source>
</evidence>
<evidence type="ECO:0000256" key="4">
    <source>
        <dbReference type="ARBA" id="ARBA00022801"/>
    </source>
</evidence>
<sequence>MTTTIGQDAHAVLLPALDGFTVPASLASLLASGTRSVIMGESRAEYVARAMTEKRQATETPQQFVDFTARLRALAGTGVLVAVDQEPWGIKRLHRLVPGLPDFGPDTDPAEVERAAHELGLAALRLGVNTFLSPVCDRLTGDNPWLRGRTLDLPPARVGALAAAFVTGVQRAGVTAVTKHFPGFPEVTADPALDVAHVPEGRWTESALIPFDACVRAGTRAVMMGPAPLAGLDGDEAALTSSTVVGLLRDRGFDGLIVSDDLDAPATLRGRTVPQTAVAAIRAGVHLLLAPEDGHLGDVAEALIETAEGDTAFAHTLHGAAERVRALADSTGTDGQRHAAQPR</sequence>
<feature type="domain" description="Glycoside hydrolase family 3 N-terminal" evidence="6">
    <location>
        <begin position="71"/>
        <end position="324"/>
    </location>
</feature>
<accession>A0ABW6KM80</accession>
<comment type="catalytic activity">
    <reaction evidence="1">
        <text>Hydrolysis of terminal non-reducing N-acetyl-D-hexosamine residues in N-acetyl-beta-D-hexosaminides.</text>
        <dbReference type="EC" id="3.2.1.52"/>
    </reaction>
</comment>
<evidence type="ECO:0000313" key="7">
    <source>
        <dbReference type="EMBL" id="MFE9168995.1"/>
    </source>
</evidence>
<proteinExistence type="inferred from homology"/>
<dbReference type="InterPro" id="IPR001764">
    <property type="entry name" value="Glyco_hydro_3_N"/>
</dbReference>
<evidence type="ECO:0000259" key="6">
    <source>
        <dbReference type="Pfam" id="PF00933"/>
    </source>
</evidence>
<evidence type="ECO:0000256" key="2">
    <source>
        <dbReference type="ARBA" id="ARBA00005336"/>
    </source>
</evidence>
<dbReference type="Proteomes" id="UP001601197">
    <property type="component" value="Unassembled WGS sequence"/>
</dbReference>
<keyword evidence="5" id="KW-0326">Glycosidase</keyword>
<dbReference type="PANTHER" id="PTHR30480:SF13">
    <property type="entry name" value="BETA-HEXOSAMINIDASE"/>
    <property type="match status" value="1"/>
</dbReference>
<evidence type="ECO:0000256" key="1">
    <source>
        <dbReference type="ARBA" id="ARBA00001231"/>
    </source>
</evidence>
<dbReference type="InterPro" id="IPR050226">
    <property type="entry name" value="NagZ_Beta-hexosaminidase"/>
</dbReference>
<dbReference type="EC" id="3.2.1.52" evidence="3"/>
<dbReference type="Gene3D" id="3.20.20.300">
    <property type="entry name" value="Glycoside hydrolase, family 3, N-terminal domain"/>
    <property type="match status" value="1"/>
</dbReference>
<organism evidence="7 8">
    <name type="scientific">Streptomyces kebangsaanensis</name>
    <dbReference type="NCBI Taxonomy" id="864058"/>
    <lineage>
        <taxon>Bacteria</taxon>
        <taxon>Bacillati</taxon>
        <taxon>Actinomycetota</taxon>
        <taxon>Actinomycetes</taxon>
        <taxon>Kitasatosporales</taxon>
        <taxon>Streptomycetaceae</taxon>
        <taxon>Streptomyces</taxon>
    </lineage>
</organism>
<gene>
    <name evidence="7" type="ORF">ACFYNZ_05610</name>
</gene>
<comment type="similarity">
    <text evidence="2">Belongs to the glycosyl hydrolase 3 family.</text>
</comment>